<dbReference type="PROSITE" id="PS50330">
    <property type="entry name" value="UIM"/>
    <property type="match status" value="1"/>
</dbReference>
<dbReference type="PANTHER" id="PTHR21713">
    <property type="entry name" value="NASCENT POLYPEPTIDE ASSOCIATED COMPLEX ALPHA SUBUNIT-RELATED"/>
    <property type="match status" value="1"/>
</dbReference>
<dbReference type="InterPro" id="IPR003903">
    <property type="entry name" value="UIM_dom"/>
</dbReference>
<keyword evidence="7" id="KW-1185">Reference proteome</keyword>
<feature type="region of interest" description="Disordered" evidence="3">
    <location>
        <begin position="484"/>
        <end position="506"/>
    </location>
</feature>
<dbReference type="Pfam" id="PF14377">
    <property type="entry name" value="UBM"/>
    <property type="match status" value="2"/>
</dbReference>
<dbReference type="InterPro" id="IPR009060">
    <property type="entry name" value="UBA-like_sf"/>
</dbReference>
<feature type="region of interest" description="Disordered" evidence="3">
    <location>
        <begin position="175"/>
        <end position="208"/>
    </location>
</feature>
<keyword evidence="2" id="KW-0175">Coiled coil</keyword>
<feature type="compositionally biased region" description="Low complexity" evidence="3">
    <location>
        <begin position="178"/>
        <end position="189"/>
    </location>
</feature>
<dbReference type="InterPro" id="IPR016641">
    <property type="entry name" value="EGD2/NACA0like"/>
</dbReference>
<feature type="region of interest" description="Disordered" evidence="3">
    <location>
        <begin position="1685"/>
        <end position="1768"/>
    </location>
</feature>
<feature type="compositionally biased region" description="Acidic residues" evidence="3">
    <location>
        <begin position="1749"/>
        <end position="1760"/>
    </location>
</feature>
<feature type="compositionally biased region" description="Polar residues" evidence="3">
    <location>
        <begin position="2190"/>
        <end position="2222"/>
    </location>
</feature>
<feature type="region of interest" description="Disordered" evidence="3">
    <location>
        <begin position="1458"/>
        <end position="1478"/>
    </location>
</feature>
<dbReference type="InterPro" id="IPR010314">
    <property type="entry name" value="E3_Ub_ligase_DUF913"/>
</dbReference>
<feature type="region of interest" description="Disordered" evidence="3">
    <location>
        <begin position="2565"/>
        <end position="2587"/>
    </location>
</feature>
<evidence type="ECO:0000259" key="4">
    <source>
        <dbReference type="PROSITE" id="PS50030"/>
    </source>
</evidence>
<evidence type="ECO:0000313" key="6">
    <source>
        <dbReference type="EMBL" id="KAF6040587.1"/>
    </source>
</evidence>
<evidence type="ECO:0000259" key="5">
    <source>
        <dbReference type="PROSITE" id="PS50918"/>
    </source>
</evidence>
<evidence type="ECO:0000256" key="3">
    <source>
        <dbReference type="SAM" id="MobiDB-lite"/>
    </source>
</evidence>
<dbReference type="Gene3D" id="3.30.720.50">
    <property type="match status" value="1"/>
</dbReference>
<feature type="region of interest" description="Disordered" evidence="3">
    <location>
        <begin position="2520"/>
        <end position="2545"/>
    </location>
</feature>
<feature type="compositionally biased region" description="Polar residues" evidence="3">
    <location>
        <begin position="1395"/>
        <end position="1404"/>
    </location>
</feature>
<feature type="domain" description="WWE" evidence="5">
    <location>
        <begin position="1091"/>
        <end position="1169"/>
    </location>
</feature>
<evidence type="ECO:0000313" key="7">
    <source>
        <dbReference type="Proteomes" id="UP000593567"/>
    </source>
</evidence>
<feature type="coiled-coil region" evidence="2">
    <location>
        <begin position="1773"/>
        <end position="1800"/>
    </location>
</feature>
<feature type="compositionally biased region" description="Acidic residues" evidence="3">
    <location>
        <begin position="1831"/>
        <end position="1878"/>
    </location>
</feature>
<feature type="compositionally biased region" description="Acidic residues" evidence="3">
    <location>
        <begin position="190"/>
        <end position="200"/>
    </location>
</feature>
<comment type="caution">
    <text evidence="6">The sequence shown here is derived from an EMBL/GenBank/DDBJ whole genome shotgun (WGS) entry which is preliminary data.</text>
</comment>
<keyword evidence="1" id="KW-0808">Transferase</keyword>
<feature type="region of interest" description="Disordered" evidence="3">
    <location>
        <begin position="791"/>
        <end position="817"/>
    </location>
</feature>
<dbReference type="GO" id="GO:0008270">
    <property type="term" value="F:zinc ion binding"/>
    <property type="evidence" value="ECO:0007669"/>
    <property type="project" value="InterPro"/>
</dbReference>
<feature type="compositionally biased region" description="Low complexity" evidence="3">
    <location>
        <begin position="2520"/>
        <end position="2537"/>
    </location>
</feature>
<protein>
    <submittedName>
        <fullName evidence="6">HUWE1</fullName>
    </submittedName>
</protein>
<name>A0A7J7KQZ0_BUGNE</name>
<dbReference type="InterPro" id="IPR018123">
    <property type="entry name" value="WWE-dom_subgr"/>
</dbReference>
<dbReference type="Gene3D" id="1.10.8.10">
    <property type="entry name" value="DNA helicase RuvA subunit, C-terminal domain"/>
    <property type="match status" value="1"/>
</dbReference>
<dbReference type="Pfam" id="PF02825">
    <property type="entry name" value="WWE"/>
    <property type="match status" value="1"/>
</dbReference>
<feature type="compositionally biased region" description="Basic and acidic residues" evidence="3">
    <location>
        <begin position="1405"/>
        <end position="1416"/>
    </location>
</feature>
<feature type="region of interest" description="Disordered" evidence="3">
    <location>
        <begin position="1395"/>
        <end position="1424"/>
    </location>
</feature>
<feature type="region of interest" description="Disordered" evidence="3">
    <location>
        <begin position="2303"/>
        <end position="2331"/>
    </location>
</feature>
<feature type="compositionally biased region" description="Low complexity" evidence="3">
    <location>
        <begin position="791"/>
        <end position="805"/>
    </location>
</feature>
<dbReference type="Pfam" id="PF06025">
    <property type="entry name" value="DUF913"/>
    <property type="match status" value="1"/>
</dbReference>
<feature type="region of interest" description="Disordered" evidence="3">
    <location>
        <begin position="2416"/>
        <end position="2476"/>
    </location>
</feature>
<dbReference type="PROSITE" id="PS50030">
    <property type="entry name" value="UBA"/>
    <property type="match status" value="1"/>
</dbReference>
<gene>
    <name evidence="6" type="ORF">EB796_001107</name>
</gene>
<proteinExistence type="predicted"/>
<dbReference type="SMART" id="SM00678">
    <property type="entry name" value="WWE"/>
    <property type="match status" value="1"/>
</dbReference>
<feature type="region of interest" description="Disordered" evidence="3">
    <location>
        <begin position="1808"/>
        <end position="1901"/>
    </location>
</feature>
<dbReference type="GO" id="GO:0005854">
    <property type="term" value="C:nascent polypeptide-associated complex"/>
    <property type="evidence" value="ECO:0007669"/>
    <property type="project" value="InterPro"/>
</dbReference>
<dbReference type="InterPro" id="IPR041918">
    <property type="entry name" value="UBA_HUWE1"/>
</dbReference>
<dbReference type="InterPro" id="IPR015940">
    <property type="entry name" value="UBA"/>
</dbReference>
<sequence>MPKALQHIISNAEYYGASLFLLALDVVTVFVFQEPSLLSSLQDKGLTEVVLESLLVKDVPTTREVLAALPNVFSALCLNQRGLDAFVSYKPFDKLFKVLLSPEYLPAMKKRKSSDAFGDTAGNLGTAMDELMRHQPSLREPAISAIIGLMNEIIRFGTDKQYVCVSKASEAIEATTGSSSAANAPSNSDIESEDDEEVTEGDNSQIVVSTPQQTIATEEVKTSTPKPIPLIDYIHNVMKFVDAIMGNTSSDDHCMEFINQEGLEPLFTIVGLPNLPVDFPTTQAFQAVSNVCTVLLKLCHEPLVLQEGIKQLSEVLDSIGSLYEPLPPPGGSVLLNELANAVGGTASISDAVASSTLTPLLHRLTSVQLYVKMLANMCKFGQADLKEISLSQWSSQQGMEVLEQLGKLYYLILWEGTVLLAVCGDNDRLPAESDFGRADMAKLLPKLATSKDMDTESNSSVGVTAAMEGLSTADMMAAVSNATSSAATANDEEAGEGTAGDSSASTSIKKPSALVSCQLKNVRPLVHLTSRLGNTLAELFQQVLVKLCVGSVMLRQRRGHHQPPMPPVPSANARTVVKSLCKISVFGLSWKPPTDANVPKLKMSFLMCSAGFIMLMLFEENKRSYHLMLQEFINSKGHEALFAVFDHVLGQLPPAESFRGGSDAVPTLPGHCIDFLDTWLLLVEKMVNPKLILDSIYPLPEKGNNSNSIKFNPTDYLKQMLKPVFDCILKLWNHQALTNTKNLEGEVLGELEQVALTILTILGHIIQAEKMIKEKEQEAAKDYSKSKSAASTTSSLAAGTSNLSAQPVPTRPGLAPVSEDNELLRDLMDMGFARESCVEALNFTSTVEQATEYLISHTVAGVTAGGAQSAAPAMETSLTEDEQIRAAIELSLTTSPNETESRSETKPEAVTESQPSCSSSTAPSFLTTEDLDELTENLVAGCMNLLDAMPNTVFKICQLLVTVWKRNGDEWKQRMFKQLFLEITDVITQLSEDSVHHAWGSNKGDATQYFKHGEKNCKLAARMHLLTLLIQEVDTPCISILQENGFIDSVLNLIQNCLPAFRLTGSQGTPRWLAPVMLIIDQCEKAAVASKRKAKCRKVLGDSTAWKWFDDRNGRWCAYNSTSNNVIDTAYKSGETSVRFSAGRRKYLVQFNAMLQLNEDTGNRRPVMLSIPSQEEREKSSVTPMDIEFDSMSGLTPGQITSLIKCCVDLISVPVECETLHAVLRLCLRFTREHEEANLFVDCGGVDQLLALTQASFFTGFTSLCTLLLRHVLEDKSTLAQCMTMVLKEVVSGLGSTLTGVSSNSIGSKEIHYVMRQLGPAMCRSTDQLKTLAQQHLSISLHNGKEPPWSSQHQVDILSYSPEKATPTSASSVPSNAFRKIITSLLNILIVPYSKPSSEHSTSVTEKHKPLEKSSQEDISPTESSATAIVLSHTSVLQGLLATNDSTTSSNIDMKHLESKAKSTNDEDVCSSSTASHSQTKPLLSKSCILRMLSEFVRSYPMCANLIIQHVYLAGQSDLIDETCTALTFIFDKLLPSTQEHGDKDCPTLCKMFLASLASCNHSIEAQTVLVNELRLALQKTLAMSEMPHKYTHIQTLTGLVSSLIEACPGAQSQLKPSLLIKTMNSSSMNQIVKLMVKRGLVSDIARIPHSLDLSNPSAVNTINCLLKPLESLSRIVNLPQIAPTPNVSKVSTVGPPAEQMGSSTERAFESAMRALETPAEGREGSEPGGGQPASQFSAAPADTGDIPIDVDSDSNEAADESNITDNDVDAERARFEERHAEVLNNIADVEQQVNEVLEQALDEILSQGRSDHSADDDDVDRDNSEVNLFDIEEVDPGEDDRQDDDEAAYHEEEEEDTSDEEDDDDDDDEDDNDEDGENAANADAGELGMDDEGWSEEDELNEGERLANILAIDDDDDLFSQLEAYDSLSMEHDLGRPRVLLADPSSERFRALHTLHLPVATLDANNDDAVTVLPPAPTAVPVFHPLLNPNTTVNTEVSRSQSRFVPGLTRTRRPAGNARAFERLSAASATRPGGSVFGLPALQHHPPTTHFLQRLLGAGVTANILQLTTRGTNSGAGPRVYISENDSFNRSDHEPLSDFLQDGMELGKNNGGPGILNAIPSTLYRWIEECRVLDGASVHDVVTANKSEIVDCLQAIKKEQLEAASQKEKRSKEKKISEESSKVSSAKSITTSGNASSADNPTVTETAANSSDLDAPSSTRDTPVVAARNVRQMLQSATNAMGTHLSEQSRILNSLAQGVASLYNQTQELQSLVSAAANTSSTAAVDTSSIIRASSEPLPAIHSLPTSNSVVRSDNPTTTTPLPESSSTLAPLSSTMSAVDSTDADLPVLATGQAVEVIAAEQDRACTPPNIFYDADVPAPPPCTESRPDEPVPNPDLEVPPNDSEIVDERSEAVGGNACTDTHPRDTTSITAPVVDSQNAAAEPDVQTVPPSDSAEPVAASTQADSSSLTLPPGLEGVDPSFLEALPESIRREVIAEQLRLARIQSQVRENNAAALASTTTVASSVPTTSAAGTSSQAEVATGGSGSLADVSAEFLAALPPSYTGGGVGCATGRAGQTSRSRVRGR</sequence>
<dbReference type="InterPro" id="IPR025527">
    <property type="entry name" value="HUWE1/Rev1_UBM"/>
</dbReference>
<dbReference type="InterPro" id="IPR004170">
    <property type="entry name" value="WWE_dom"/>
</dbReference>
<feature type="compositionally biased region" description="Polar residues" evidence="3">
    <location>
        <begin position="2461"/>
        <end position="2471"/>
    </location>
</feature>
<feature type="compositionally biased region" description="Low complexity" evidence="3">
    <location>
        <begin position="913"/>
        <end position="924"/>
    </location>
</feature>
<feature type="region of interest" description="Disordered" evidence="3">
    <location>
        <begin position="2165"/>
        <end position="2222"/>
    </location>
</feature>
<dbReference type="OrthoDB" id="423283at2759"/>
<dbReference type="SUPFAM" id="SSF117839">
    <property type="entry name" value="WWE domain"/>
    <property type="match status" value="1"/>
</dbReference>
<evidence type="ECO:0000256" key="1">
    <source>
        <dbReference type="ARBA" id="ARBA00022679"/>
    </source>
</evidence>
<dbReference type="Pfam" id="PF22562">
    <property type="entry name" value="UBA_7"/>
    <property type="match status" value="1"/>
</dbReference>
<feature type="compositionally biased region" description="Basic and acidic residues" evidence="3">
    <location>
        <begin position="2165"/>
        <end position="2182"/>
    </location>
</feature>
<reference evidence="6" key="1">
    <citation type="submission" date="2020-06" db="EMBL/GenBank/DDBJ databases">
        <title>Draft genome of Bugula neritina, a colonial animal packing powerful symbionts and potential medicines.</title>
        <authorList>
            <person name="Rayko M."/>
        </authorList>
    </citation>
    <scope>NUCLEOTIDE SEQUENCE [LARGE SCALE GENOMIC DNA]</scope>
    <source>
        <strain evidence="6">Kwan_BN1</strain>
    </source>
</reference>
<accession>A0A7J7KQZ0</accession>
<feature type="domain" description="UBA" evidence="4">
    <location>
        <begin position="818"/>
        <end position="857"/>
    </location>
</feature>
<dbReference type="SUPFAM" id="SSF46934">
    <property type="entry name" value="UBA-like"/>
    <property type="match status" value="1"/>
</dbReference>
<dbReference type="GO" id="GO:0016740">
    <property type="term" value="F:transferase activity"/>
    <property type="evidence" value="ECO:0007669"/>
    <property type="project" value="UniProtKB-KW"/>
</dbReference>
<dbReference type="Proteomes" id="UP000593567">
    <property type="component" value="Unassembled WGS sequence"/>
</dbReference>
<evidence type="ECO:0000256" key="2">
    <source>
        <dbReference type="SAM" id="Coils"/>
    </source>
</evidence>
<feature type="region of interest" description="Disordered" evidence="3">
    <location>
        <begin position="891"/>
        <end position="924"/>
    </location>
</feature>
<feature type="compositionally biased region" description="Low complexity" evidence="3">
    <location>
        <begin position="2317"/>
        <end position="2331"/>
    </location>
</feature>
<dbReference type="PROSITE" id="PS50918">
    <property type="entry name" value="WWE"/>
    <property type="match status" value="1"/>
</dbReference>
<feature type="region of interest" description="Disordered" evidence="3">
    <location>
        <begin position="2377"/>
        <end position="2404"/>
    </location>
</feature>
<organism evidence="6 7">
    <name type="scientific">Bugula neritina</name>
    <name type="common">Brown bryozoan</name>
    <name type="synonym">Sertularia neritina</name>
    <dbReference type="NCBI Taxonomy" id="10212"/>
    <lineage>
        <taxon>Eukaryota</taxon>
        <taxon>Metazoa</taxon>
        <taxon>Spiralia</taxon>
        <taxon>Lophotrochozoa</taxon>
        <taxon>Bryozoa</taxon>
        <taxon>Gymnolaemata</taxon>
        <taxon>Cheilostomatida</taxon>
        <taxon>Flustrina</taxon>
        <taxon>Buguloidea</taxon>
        <taxon>Bugulidae</taxon>
        <taxon>Bugula</taxon>
    </lineage>
</organism>
<feature type="compositionally biased region" description="Acidic residues" evidence="3">
    <location>
        <begin position="1889"/>
        <end position="1901"/>
    </location>
</feature>
<dbReference type="CDD" id="cd14288">
    <property type="entry name" value="UBA_HUWE1"/>
    <property type="match status" value="1"/>
</dbReference>
<dbReference type="EMBL" id="VXIV02000125">
    <property type="protein sequence ID" value="KAF6040587.1"/>
    <property type="molecule type" value="Genomic_DNA"/>
</dbReference>
<feature type="compositionally biased region" description="Polar residues" evidence="3">
    <location>
        <begin position="2428"/>
        <end position="2441"/>
    </location>
</feature>
<feature type="compositionally biased region" description="Polar residues" evidence="3">
    <location>
        <begin position="2305"/>
        <end position="2316"/>
    </location>
</feature>
<feature type="compositionally biased region" description="Basic and acidic residues" evidence="3">
    <location>
        <begin position="899"/>
        <end position="909"/>
    </location>
</feature>
<dbReference type="InterPro" id="IPR037197">
    <property type="entry name" value="WWE_dom_sf"/>
</dbReference>